<dbReference type="GO" id="GO:0016887">
    <property type="term" value="F:ATP hydrolysis activity"/>
    <property type="evidence" value="ECO:0007669"/>
    <property type="project" value="InterPro"/>
</dbReference>
<keyword evidence="7" id="KW-1185">Reference proteome</keyword>
<feature type="domain" description="ABC transporter" evidence="5">
    <location>
        <begin position="4"/>
        <end position="229"/>
    </location>
</feature>
<dbReference type="HOGENOM" id="CLU_000604_1_2_2"/>
<dbReference type="InterPro" id="IPR003593">
    <property type="entry name" value="AAA+_ATPase"/>
</dbReference>
<dbReference type="GO" id="GO:0005524">
    <property type="term" value="F:ATP binding"/>
    <property type="evidence" value="ECO:0007669"/>
    <property type="project" value="UniProtKB-KW"/>
</dbReference>
<accession>H2C414</accession>
<dbReference type="SUPFAM" id="SSF52540">
    <property type="entry name" value="P-loop containing nucleoside triphosphate hydrolases"/>
    <property type="match status" value="1"/>
</dbReference>
<dbReference type="EMBL" id="JH597761">
    <property type="protein sequence ID" value="EHP70909.1"/>
    <property type="molecule type" value="Genomic_DNA"/>
</dbReference>
<dbReference type="AlphaFoldDB" id="H2C414"/>
<protein>
    <submittedName>
        <fullName evidence="6">ABC-type multidrug transport system, ATPase component</fullName>
    </submittedName>
</protein>
<dbReference type="InterPro" id="IPR003439">
    <property type="entry name" value="ABC_transporter-like_ATP-bd"/>
</dbReference>
<sequence length="301" mass="34296">MEGVEVIELKKSYGRRKALAGISLRAKPGKVTVILGPNGAGKTTLIRSLMTLIFPDSGQVRILGRDPFRHKEVFNRVGYVQELPNLPPFMSGRELLEFSARIKGVPREEVDHVLELVDMRENANRKIAKYSKGMTQRIALAEALLGEPDVLVMDEPNVGTDPVLNLRLRQELEKRKREGTSILISTHELEEVKRLGDEVYFLFNGKLFFKGTVEELVLRFLGVRVVVETCDRESLLGVLKRLDYVMEVKESGNRFLIRLSSDKREEFLRELVLNEVRVRGFFLDQSLEEAYEAAVREAVRA</sequence>
<name>H2C414_9CREN</name>
<dbReference type="PROSITE" id="PS50893">
    <property type="entry name" value="ABC_TRANSPORTER_2"/>
    <property type="match status" value="1"/>
</dbReference>
<organism evidence="6 7">
    <name type="scientific">Metallosphaera yellowstonensis MK1</name>
    <dbReference type="NCBI Taxonomy" id="671065"/>
    <lineage>
        <taxon>Archaea</taxon>
        <taxon>Thermoproteota</taxon>
        <taxon>Thermoprotei</taxon>
        <taxon>Sulfolobales</taxon>
        <taxon>Sulfolobaceae</taxon>
        <taxon>Metallosphaera</taxon>
    </lineage>
</organism>
<evidence type="ECO:0000313" key="6">
    <source>
        <dbReference type="EMBL" id="EHP70909.1"/>
    </source>
</evidence>
<dbReference type="PANTHER" id="PTHR43335">
    <property type="entry name" value="ABC TRANSPORTER, ATP-BINDING PROTEIN"/>
    <property type="match status" value="1"/>
</dbReference>
<dbReference type="PANTHER" id="PTHR43335:SF4">
    <property type="entry name" value="ABC TRANSPORTER, ATP-BINDING PROTEIN"/>
    <property type="match status" value="1"/>
</dbReference>
<evidence type="ECO:0000256" key="2">
    <source>
        <dbReference type="ARBA" id="ARBA00022448"/>
    </source>
</evidence>
<dbReference type="STRING" id="671065.MetMK1DRAFT_00014130"/>
<dbReference type="SMART" id="SM00382">
    <property type="entry name" value="AAA"/>
    <property type="match status" value="1"/>
</dbReference>
<evidence type="ECO:0000259" key="5">
    <source>
        <dbReference type="PROSITE" id="PS50893"/>
    </source>
</evidence>
<dbReference type="OrthoDB" id="40048at2157"/>
<dbReference type="RefSeq" id="WP_009071850.1">
    <property type="nucleotide sequence ID" value="NZ_JH597761.1"/>
</dbReference>
<proteinExistence type="inferred from homology"/>
<reference evidence="6 7" key="1">
    <citation type="submission" date="2012-01" db="EMBL/GenBank/DDBJ databases">
        <title>Improved High-Quality Draft sequence of Metallosphaera yellowstonensis MK1.</title>
        <authorList>
            <consortium name="US DOE Joint Genome Institute"/>
            <person name="Lucas S."/>
            <person name="Han J."/>
            <person name="Cheng J.-F."/>
            <person name="Goodwin L."/>
            <person name="Pitluck S."/>
            <person name="Peters L."/>
            <person name="Teshima H."/>
            <person name="Detter J.C."/>
            <person name="Han C."/>
            <person name="Tapia R."/>
            <person name="Land M."/>
            <person name="Hauser L."/>
            <person name="Kyrpides N."/>
            <person name="Kozubal M."/>
            <person name="Macur R.E."/>
            <person name="Jay Z."/>
            <person name="Inskeep W."/>
            <person name="Woyke T."/>
        </authorList>
    </citation>
    <scope>NUCLEOTIDE SEQUENCE [LARGE SCALE GENOMIC DNA]</scope>
    <source>
        <strain evidence="6 7">MK1</strain>
    </source>
</reference>
<dbReference type="Gene3D" id="3.40.50.300">
    <property type="entry name" value="P-loop containing nucleotide triphosphate hydrolases"/>
    <property type="match status" value="1"/>
</dbReference>
<keyword evidence="4" id="KW-0067">ATP-binding</keyword>
<evidence type="ECO:0000256" key="3">
    <source>
        <dbReference type="ARBA" id="ARBA00022741"/>
    </source>
</evidence>
<evidence type="ECO:0000256" key="4">
    <source>
        <dbReference type="ARBA" id="ARBA00022840"/>
    </source>
</evidence>
<dbReference type="Proteomes" id="UP000003980">
    <property type="component" value="Unassembled WGS sequence"/>
</dbReference>
<dbReference type="eggNOG" id="arCOG00194">
    <property type="taxonomic scope" value="Archaea"/>
</dbReference>
<dbReference type="InterPro" id="IPR027417">
    <property type="entry name" value="P-loop_NTPase"/>
</dbReference>
<evidence type="ECO:0000256" key="1">
    <source>
        <dbReference type="ARBA" id="ARBA00005417"/>
    </source>
</evidence>
<comment type="similarity">
    <text evidence="1">Belongs to the ABC transporter superfamily.</text>
</comment>
<dbReference type="Pfam" id="PF00005">
    <property type="entry name" value="ABC_tran"/>
    <property type="match status" value="1"/>
</dbReference>
<keyword evidence="3" id="KW-0547">Nucleotide-binding</keyword>
<keyword evidence="2" id="KW-0813">Transport</keyword>
<evidence type="ECO:0000313" key="7">
    <source>
        <dbReference type="Proteomes" id="UP000003980"/>
    </source>
</evidence>
<gene>
    <name evidence="6" type="ORF">MetMK1DRAFT_00014130</name>
</gene>